<evidence type="ECO:0000313" key="2">
    <source>
        <dbReference type="Proteomes" id="UP000231279"/>
    </source>
</evidence>
<comment type="caution">
    <text evidence="1">The sequence shown here is derived from an EMBL/GenBank/DDBJ whole genome shotgun (WGS) entry which is preliminary data.</text>
</comment>
<proteinExistence type="predicted"/>
<organism evidence="1 2">
    <name type="scientific">Handroanthus impetiginosus</name>
    <dbReference type="NCBI Taxonomy" id="429701"/>
    <lineage>
        <taxon>Eukaryota</taxon>
        <taxon>Viridiplantae</taxon>
        <taxon>Streptophyta</taxon>
        <taxon>Embryophyta</taxon>
        <taxon>Tracheophyta</taxon>
        <taxon>Spermatophyta</taxon>
        <taxon>Magnoliopsida</taxon>
        <taxon>eudicotyledons</taxon>
        <taxon>Gunneridae</taxon>
        <taxon>Pentapetalae</taxon>
        <taxon>asterids</taxon>
        <taxon>lamiids</taxon>
        <taxon>Lamiales</taxon>
        <taxon>Bignoniaceae</taxon>
        <taxon>Crescentiina</taxon>
        <taxon>Tabebuia alliance</taxon>
        <taxon>Handroanthus</taxon>
    </lineage>
</organism>
<evidence type="ECO:0000313" key="1">
    <source>
        <dbReference type="EMBL" id="PIN24312.1"/>
    </source>
</evidence>
<sequence>MEEMRHVVEFRNQRYKIRICLAFNQKVKPRTFHEGEWVLRRANVLKGMRNLDQAWERPFRVVGVLPGGAY</sequence>
<accession>A0A2G9I3I7</accession>
<reference evidence="2" key="1">
    <citation type="journal article" date="2018" name="Gigascience">
        <title>Genome assembly of the Pink Ipe (Handroanthus impetiginosus, Bignoniaceae), a highly valued, ecologically keystone Neotropical timber forest tree.</title>
        <authorList>
            <person name="Silva-Junior O.B."/>
            <person name="Grattapaglia D."/>
            <person name="Novaes E."/>
            <person name="Collevatti R.G."/>
        </authorList>
    </citation>
    <scope>NUCLEOTIDE SEQUENCE [LARGE SCALE GENOMIC DNA]</scope>
    <source>
        <strain evidence="2">cv. UFG-1</strain>
    </source>
</reference>
<dbReference type="EMBL" id="NKXS01000428">
    <property type="protein sequence ID" value="PIN24312.1"/>
    <property type="molecule type" value="Genomic_DNA"/>
</dbReference>
<dbReference type="Proteomes" id="UP000231279">
    <property type="component" value="Unassembled WGS sequence"/>
</dbReference>
<gene>
    <name evidence="1" type="ORF">CDL12_02960</name>
</gene>
<dbReference type="AlphaFoldDB" id="A0A2G9I3I7"/>
<name>A0A2G9I3I7_9LAMI</name>
<dbReference type="OrthoDB" id="1744372at2759"/>
<protein>
    <submittedName>
        <fullName evidence="1">Uncharacterized protein</fullName>
    </submittedName>
</protein>
<keyword evidence="2" id="KW-1185">Reference proteome</keyword>